<keyword evidence="1" id="KW-0732">Signal</keyword>
<accession>A0A8J2Q614</accession>
<organism evidence="2 3">
    <name type="scientific">Allacma fusca</name>
    <dbReference type="NCBI Taxonomy" id="39272"/>
    <lineage>
        <taxon>Eukaryota</taxon>
        <taxon>Metazoa</taxon>
        <taxon>Ecdysozoa</taxon>
        <taxon>Arthropoda</taxon>
        <taxon>Hexapoda</taxon>
        <taxon>Collembola</taxon>
        <taxon>Symphypleona</taxon>
        <taxon>Sminthuridae</taxon>
        <taxon>Allacma</taxon>
    </lineage>
</organism>
<evidence type="ECO:0000313" key="2">
    <source>
        <dbReference type="EMBL" id="CAG7835636.1"/>
    </source>
</evidence>
<reference evidence="2" key="1">
    <citation type="submission" date="2021-06" db="EMBL/GenBank/DDBJ databases">
        <authorList>
            <person name="Hodson N. C."/>
            <person name="Mongue J. A."/>
            <person name="Jaron S. K."/>
        </authorList>
    </citation>
    <scope>NUCLEOTIDE SEQUENCE</scope>
</reference>
<dbReference type="Proteomes" id="UP000708208">
    <property type="component" value="Unassembled WGS sequence"/>
</dbReference>
<evidence type="ECO:0000256" key="1">
    <source>
        <dbReference type="SAM" id="SignalP"/>
    </source>
</evidence>
<evidence type="ECO:0000313" key="3">
    <source>
        <dbReference type="Proteomes" id="UP000708208"/>
    </source>
</evidence>
<feature type="chain" id="PRO_5035289699" evidence="1">
    <location>
        <begin position="20"/>
        <end position="137"/>
    </location>
</feature>
<name>A0A8J2Q614_9HEXA</name>
<protein>
    <submittedName>
        <fullName evidence="2">Uncharacterized protein</fullName>
    </submittedName>
</protein>
<keyword evidence="3" id="KW-1185">Reference proteome</keyword>
<feature type="signal peptide" evidence="1">
    <location>
        <begin position="1"/>
        <end position="19"/>
    </location>
</feature>
<dbReference type="AlphaFoldDB" id="A0A8J2Q614"/>
<sequence>MRSAIKIFVCLSVIALGLGGETPSNCCEWSNTDTIADRCVGTGTGTFKSQSKCFINKINGIKTDRSDYFRCTGCGSGSCMARLKCSQPCLMYLNGAHCDCWNYFNEKTLACDNLPTTTLPECPPVTTTTLSYPMAGE</sequence>
<dbReference type="EMBL" id="CAJVCH010570701">
    <property type="protein sequence ID" value="CAG7835636.1"/>
    <property type="molecule type" value="Genomic_DNA"/>
</dbReference>
<gene>
    <name evidence="2" type="ORF">AFUS01_LOCUS44979</name>
</gene>
<proteinExistence type="predicted"/>
<comment type="caution">
    <text evidence="2">The sequence shown here is derived from an EMBL/GenBank/DDBJ whole genome shotgun (WGS) entry which is preliminary data.</text>
</comment>